<evidence type="ECO:0000313" key="12">
    <source>
        <dbReference type="EMBL" id="GFT66662.1"/>
    </source>
</evidence>
<dbReference type="GO" id="GO:0008270">
    <property type="term" value="F:zinc ion binding"/>
    <property type="evidence" value="ECO:0007669"/>
    <property type="project" value="UniProtKB-KW"/>
</dbReference>
<keyword evidence="9" id="KW-1133">Transmembrane helix</keyword>
<dbReference type="InterPro" id="IPR019787">
    <property type="entry name" value="Znf_PHD-finger"/>
</dbReference>
<organism evidence="12 13">
    <name type="scientific">Nephila pilipes</name>
    <name type="common">Giant wood spider</name>
    <name type="synonym">Nephila maculata</name>
    <dbReference type="NCBI Taxonomy" id="299642"/>
    <lineage>
        <taxon>Eukaryota</taxon>
        <taxon>Metazoa</taxon>
        <taxon>Ecdysozoa</taxon>
        <taxon>Arthropoda</taxon>
        <taxon>Chelicerata</taxon>
        <taxon>Arachnida</taxon>
        <taxon>Araneae</taxon>
        <taxon>Araneomorphae</taxon>
        <taxon>Entelegynae</taxon>
        <taxon>Araneoidea</taxon>
        <taxon>Nephilidae</taxon>
        <taxon>Nephila</taxon>
    </lineage>
</organism>
<dbReference type="SMART" id="SM00438">
    <property type="entry name" value="ZnF_NFX"/>
    <property type="match status" value="11"/>
</dbReference>
<dbReference type="PANTHER" id="PTHR12360:SF1">
    <property type="entry name" value="NF-X1-TYPE ZINC FINGER PROTEIN NFXL1"/>
    <property type="match status" value="1"/>
</dbReference>
<feature type="region of interest" description="Disordered" evidence="8">
    <location>
        <begin position="1"/>
        <end position="27"/>
    </location>
</feature>
<dbReference type="InterPro" id="IPR001841">
    <property type="entry name" value="Znf_RING"/>
</dbReference>
<dbReference type="PROSITE" id="PS01359">
    <property type="entry name" value="ZF_PHD_1"/>
    <property type="match status" value="1"/>
</dbReference>
<evidence type="ECO:0000256" key="8">
    <source>
        <dbReference type="SAM" id="MobiDB-lite"/>
    </source>
</evidence>
<dbReference type="GO" id="GO:0005634">
    <property type="term" value="C:nucleus"/>
    <property type="evidence" value="ECO:0007669"/>
    <property type="project" value="InterPro"/>
</dbReference>
<keyword evidence="3" id="KW-0677">Repeat</keyword>
<evidence type="ECO:0000256" key="7">
    <source>
        <dbReference type="SAM" id="Coils"/>
    </source>
</evidence>
<evidence type="ECO:0000256" key="4">
    <source>
        <dbReference type="ARBA" id="ARBA00022771"/>
    </source>
</evidence>
<dbReference type="Proteomes" id="UP000887013">
    <property type="component" value="Unassembled WGS sequence"/>
</dbReference>
<name>A0A8X6PGC7_NEPPI</name>
<dbReference type="OrthoDB" id="536399at2759"/>
<keyword evidence="9" id="KW-0472">Membrane</keyword>
<reference evidence="12" key="1">
    <citation type="submission" date="2020-08" db="EMBL/GenBank/DDBJ databases">
        <title>Multicomponent nature underlies the extraordinary mechanical properties of spider dragline silk.</title>
        <authorList>
            <person name="Kono N."/>
            <person name="Nakamura H."/>
            <person name="Mori M."/>
            <person name="Yoshida Y."/>
            <person name="Ohtoshi R."/>
            <person name="Malay A.D."/>
            <person name="Moran D.A.P."/>
            <person name="Tomita M."/>
            <person name="Numata K."/>
            <person name="Arakawa K."/>
        </authorList>
    </citation>
    <scope>NUCLEOTIDE SEQUENCE</scope>
</reference>
<keyword evidence="9" id="KW-0812">Transmembrane</keyword>
<evidence type="ECO:0000256" key="5">
    <source>
        <dbReference type="ARBA" id="ARBA00022833"/>
    </source>
</evidence>
<dbReference type="Pfam" id="PF01422">
    <property type="entry name" value="zf-NF-X1"/>
    <property type="match status" value="11"/>
</dbReference>
<dbReference type="PANTHER" id="PTHR12360">
    <property type="entry name" value="NUCLEAR TRANSCRIPTION FACTOR, X-BOX BINDING 1 NFX1"/>
    <property type="match status" value="1"/>
</dbReference>
<dbReference type="InterPro" id="IPR019786">
    <property type="entry name" value="Zinc_finger_PHD-type_CS"/>
</dbReference>
<sequence>MKSSRNKVASERQSNRNDQMHSQSKRFQEACEVMRQNAAKFLENELSSDSSSEDEIDDLQIMKKTFSNYTDESSNLRKISEFLQDTLTSRAVVCLICIESVKRNDKIWSCQNCYCMLHLECIQKWAKDSLYHLSSNLDEKKKNSLKWCCPKCRYDYEPMKQFKYFCFCGKVENPVYDSWNIPHSCGKTCDKKLKPECGHTCCLLCHPVENPVYDSWNIPHSCGKTCDKKLKPECGHTCCLLCHPGPCPPCPKTVLVTCCCAKSEKVSRRCSSQEWFCGKLCKRLLSCQIHYCEIPCHKGPCPPCNRQSKQKCLCGLCISVRPCHDAKWQCEKVCAKLLNCKEHYCEIICHEGPCPGCPNSGPRSCPCGKELVVLPCTESVPLCGDTCNKLLECELHRCSERCHYGPCEKCLQMRMMKCRCSLREKSVPCCKEFLCDIKCKKRRDCGRHNCNRKCCIGNCPPCEVPCGRTLNCGRHKCTSICHPGPCYPCREVVDVTCNCGATKISVPCGRKKSAVPPRCVSDCKRPSDCHHSERQKHKCHFGSCPPCRLICEKTLNCGHICSFKCHSAVLTKIETKQKKEGPWDLRNSYRMELVCKPCPPCSVPLPIRCLGGHEIQDIPCSSAVSTSCGRKCGRLLSCGNHTCSLECHSVDDMDELTKASSKCETCNELCQKPKKPGCIHPCSFPCHPGKCKPCKQHIRLKCHCQINTLYIACEEWTSANEDKKAELMSCSNRCPKEIICGHRCILLCHSGSCSDQNQCKKKVLLRCPCKRKKTEVQCFNLIEKNISCDDDCLKHQESQIALEYEKISKKEEEEKKIQEREYEEFLKKTRGKKKKKRKNSENEQGYNKSSLIKLGSIAAVLCIIGSLISYFYTELQ</sequence>
<comment type="similarity">
    <text evidence="1">Belongs to the NFX1 family.</text>
</comment>
<gene>
    <name evidence="12" type="primary">nfxl1</name>
    <name evidence="12" type="ORF">NPIL_611862</name>
</gene>
<feature type="coiled-coil region" evidence="7">
    <location>
        <begin position="793"/>
        <end position="828"/>
    </location>
</feature>
<dbReference type="GO" id="GO:0000981">
    <property type="term" value="F:DNA-binding transcription factor activity, RNA polymerase II-specific"/>
    <property type="evidence" value="ECO:0007669"/>
    <property type="project" value="TreeGrafter"/>
</dbReference>
<dbReference type="EMBL" id="BMAW01068982">
    <property type="protein sequence ID" value="GFT66662.1"/>
    <property type="molecule type" value="Genomic_DNA"/>
</dbReference>
<evidence type="ECO:0000259" key="11">
    <source>
        <dbReference type="PROSITE" id="PS50089"/>
    </source>
</evidence>
<evidence type="ECO:0000256" key="2">
    <source>
        <dbReference type="ARBA" id="ARBA00022723"/>
    </source>
</evidence>
<keyword evidence="13" id="KW-1185">Reference proteome</keyword>
<evidence type="ECO:0000256" key="1">
    <source>
        <dbReference type="ARBA" id="ARBA00007269"/>
    </source>
</evidence>
<keyword evidence="4 6" id="KW-0863">Zinc-finger</keyword>
<feature type="domain" description="RING-type" evidence="11">
    <location>
        <begin position="94"/>
        <end position="153"/>
    </location>
</feature>
<comment type="caution">
    <text evidence="12">The sequence shown here is derived from an EMBL/GenBank/DDBJ whole genome shotgun (WGS) entry which is preliminary data.</text>
</comment>
<evidence type="ECO:0000256" key="9">
    <source>
        <dbReference type="SAM" id="Phobius"/>
    </source>
</evidence>
<feature type="transmembrane region" description="Helical" evidence="9">
    <location>
        <begin position="851"/>
        <end position="872"/>
    </location>
</feature>
<dbReference type="InterPro" id="IPR000967">
    <property type="entry name" value="Znf_NFX1"/>
</dbReference>
<keyword evidence="5" id="KW-0862">Zinc</keyword>
<dbReference type="AlphaFoldDB" id="A0A8X6PGC7"/>
<proteinExistence type="inferred from homology"/>
<dbReference type="PROSITE" id="PS50016">
    <property type="entry name" value="ZF_PHD_2"/>
    <property type="match status" value="1"/>
</dbReference>
<dbReference type="PROSITE" id="PS50089">
    <property type="entry name" value="ZF_RING_2"/>
    <property type="match status" value="1"/>
</dbReference>
<evidence type="ECO:0000259" key="10">
    <source>
        <dbReference type="PROSITE" id="PS50016"/>
    </source>
</evidence>
<protein>
    <submittedName>
        <fullName evidence="12">NF-X1-type zinc finger protein NFXL1</fullName>
    </submittedName>
</protein>
<dbReference type="InterPro" id="IPR034078">
    <property type="entry name" value="NFX1_fam"/>
</dbReference>
<dbReference type="CDD" id="cd06008">
    <property type="entry name" value="NF-X1-zinc-finger"/>
    <property type="match status" value="4"/>
</dbReference>
<evidence type="ECO:0000313" key="13">
    <source>
        <dbReference type="Proteomes" id="UP000887013"/>
    </source>
</evidence>
<feature type="domain" description="PHD-type" evidence="10">
    <location>
        <begin position="91"/>
        <end position="155"/>
    </location>
</feature>
<keyword evidence="2" id="KW-0479">Metal-binding</keyword>
<dbReference type="CDD" id="cd16697">
    <property type="entry name" value="RING-CH-C4HC3_NFXL1"/>
    <property type="match status" value="1"/>
</dbReference>
<feature type="compositionally biased region" description="Basic and acidic residues" evidence="8">
    <location>
        <begin position="8"/>
        <end position="19"/>
    </location>
</feature>
<accession>A0A8X6PGC7</accession>
<evidence type="ECO:0000256" key="6">
    <source>
        <dbReference type="PROSITE-ProRule" id="PRU00175"/>
    </source>
</evidence>
<dbReference type="GO" id="GO:0000977">
    <property type="term" value="F:RNA polymerase II transcription regulatory region sequence-specific DNA binding"/>
    <property type="evidence" value="ECO:0007669"/>
    <property type="project" value="TreeGrafter"/>
</dbReference>
<evidence type="ECO:0000256" key="3">
    <source>
        <dbReference type="ARBA" id="ARBA00022737"/>
    </source>
</evidence>
<keyword evidence="7" id="KW-0175">Coiled coil</keyword>